<name>A0A7D5LCT0_9EURY</name>
<evidence type="ECO:0000313" key="3">
    <source>
        <dbReference type="Proteomes" id="UP000509626"/>
    </source>
</evidence>
<evidence type="ECO:0000259" key="1">
    <source>
        <dbReference type="Pfam" id="PF01261"/>
    </source>
</evidence>
<reference evidence="2 3" key="1">
    <citation type="submission" date="2020-06" db="EMBL/GenBank/DDBJ databases">
        <title>NJ-3-1, isolated from saline soil.</title>
        <authorList>
            <person name="Cui H.L."/>
            <person name="Shi X."/>
        </authorList>
    </citation>
    <scope>NUCLEOTIDE SEQUENCE [LARGE SCALE GENOMIC DNA]</scope>
    <source>
        <strain evidence="2 3">NJ-3-1</strain>
    </source>
</reference>
<dbReference type="KEGG" id="halu:HUG12_17740"/>
<dbReference type="RefSeq" id="WP_179270052.1">
    <property type="nucleotide sequence ID" value="NZ_CP058579.1"/>
</dbReference>
<dbReference type="SUPFAM" id="SSF51658">
    <property type="entry name" value="Xylose isomerase-like"/>
    <property type="match status" value="1"/>
</dbReference>
<protein>
    <submittedName>
        <fullName evidence="2">Sugar phosphate isomerase/epimerase</fullName>
    </submittedName>
</protein>
<dbReference type="OrthoDB" id="372143at2157"/>
<dbReference type="InterPro" id="IPR050312">
    <property type="entry name" value="IolE/XylAMocC-like"/>
</dbReference>
<gene>
    <name evidence="2" type="ORF">HUG12_17740</name>
</gene>
<dbReference type="Proteomes" id="UP000509626">
    <property type="component" value="Chromosome"/>
</dbReference>
<dbReference type="GeneID" id="56039341"/>
<dbReference type="Gene3D" id="3.20.20.150">
    <property type="entry name" value="Divalent-metal-dependent TIM barrel enzymes"/>
    <property type="match status" value="1"/>
</dbReference>
<sequence>MTDGIRQGFMVDNGADPERCFRLAAEHGFDFLELNADHQFDRSRVDADGVRTLADEHGLDLVCHLPYRLDACSPRDHVREGGVRELEAAIDHAAAMGAGKGVFHLQTLANGDKWTTAEVRPGMYETARRLTGYAAERGVEAVAENLKSPFFDAGDLPDLFAETDASACLDTGHAFVTGQDGAAQADLIREHGDRIGHLHLNDTRIDGDDEHLPVGMGKVAFDEIADAMRETGWEGTCTHELFAFDRSYAAAGKERFDSLLAGV</sequence>
<dbReference type="InterPro" id="IPR036237">
    <property type="entry name" value="Xyl_isomerase-like_sf"/>
</dbReference>
<dbReference type="GO" id="GO:0016853">
    <property type="term" value="F:isomerase activity"/>
    <property type="evidence" value="ECO:0007669"/>
    <property type="project" value="UniProtKB-KW"/>
</dbReference>
<dbReference type="PANTHER" id="PTHR12110">
    <property type="entry name" value="HYDROXYPYRUVATE ISOMERASE"/>
    <property type="match status" value="1"/>
</dbReference>
<accession>A0A7D5LCT0</accession>
<dbReference type="EMBL" id="CP058579">
    <property type="protein sequence ID" value="QLG63468.1"/>
    <property type="molecule type" value="Genomic_DNA"/>
</dbReference>
<proteinExistence type="predicted"/>
<feature type="domain" description="Xylose isomerase-like TIM barrel" evidence="1">
    <location>
        <begin position="21"/>
        <end position="245"/>
    </location>
</feature>
<evidence type="ECO:0000313" key="2">
    <source>
        <dbReference type="EMBL" id="QLG63468.1"/>
    </source>
</evidence>
<keyword evidence="2" id="KW-0413">Isomerase</keyword>
<dbReference type="AlphaFoldDB" id="A0A7D5LCT0"/>
<dbReference type="PANTHER" id="PTHR12110:SF21">
    <property type="entry name" value="XYLOSE ISOMERASE-LIKE TIM BARREL DOMAIN-CONTAINING PROTEIN"/>
    <property type="match status" value="1"/>
</dbReference>
<dbReference type="Pfam" id="PF01261">
    <property type="entry name" value="AP_endonuc_2"/>
    <property type="match status" value="1"/>
</dbReference>
<keyword evidence="3" id="KW-1185">Reference proteome</keyword>
<organism evidence="2 3">
    <name type="scientific">Halorarum salinum</name>
    <dbReference type="NCBI Taxonomy" id="2743089"/>
    <lineage>
        <taxon>Archaea</taxon>
        <taxon>Methanobacteriati</taxon>
        <taxon>Methanobacteriota</taxon>
        <taxon>Stenosarchaea group</taxon>
        <taxon>Halobacteria</taxon>
        <taxon>Halobacteriales</taxon>
        <taxon>Haloferacaceae</taxon>
        <taxon>Halorarum</taxon>
    </lineage>
</organism>
<dbReference type="InterPro" id="IPR013022">
    <property type="entry name" value="Xyl_isomerase-like_TIM-brl"/>
</dbReference>